<feature type="transmembrane region" description="Helical" evidence="6">
    <location>
        <begin position="114"/>
        <end position="139"/>
    </location>
</feature>
<keyword evidence="2 6" id="KW-0812">Transmembrane</keyword>
<feature type="transmembrane region" description="Helical" evidence="6">
    <location>
        <begin position="182"/>
        <end position="201"/>
    </location>
</feature>
<dbReference type="PANTHER" id="PTHR11785:SF512">
    <property type="entry name" value="SOBREMESA, ISOFORM B"/>
    <property type="match status" value="1"/>
</dbReference>
<organism evidence="7 8">
    <name type="scientific">Pigmentiphaga litoralis</name>
    <dbReference type="NCBI Taxonomy" id="516702"/>
    <lineage>
        <taxon>Bacteria</taxon>
        <taxon>Pseudomonadati</taxon>
        <taxon>Pseudomonadota</taxon>
        <taxon>Betaproteobacteria</taxon>
        <taxon>Burkholderiales</taxon>
        <taxon>Alcaligenaceae</taxon>
        <taxon>Pigmentiphaga</taxon>
    </lineage>
</organism>
<dbReference type="RefSeq" id="WP_179589257.1">
    <property type="nucleotide sequence ID" value="NZ_JACBYR010000002.1"/>
</dbReference>
<dbReference type="PIRSF" id="PIRSF006060">
    <property type="entry name" value="AA_transporter"/>
    <property type="match status" value="1"/>
</dbReference>
<feature type="transmembrane region" description="Helical" evidence="6">
    <location>
        <begin position="304"/>
        <end position="330"/>
    </location>
</feature>
<evidence type="ECO:0000313" key="7">
    <source>
        <dbReference type="EMBL" id="NYE85286.1"/>
    </source>
</evidence>
<feature type="transmembrane region" description="Helical" evidence="6">
    <location>
        <begin position="415"/>
        <end position="434"/>
    </location>
</feature>
<dbReference type="InterPro" id="IPR050598">
    <property type="entry name" value="AminoAcid_Transporter"/>
</dbReference>
<proteinExistence type="predicted"/>
<feature type="transmembrane region" description="Helical" evidence="6">
    <location>
        <begin position="255"/>
        <end position="275"/>
    </location>
</feature>
<feature type="transmembrane region" description="Helical" evidence="6">
    <location>
        <begin position="440"/>
        <end position="460"/>
    </location>
</feature>
<evidence type="ECO:0000256" key="6">
    <source>
        <dbReference type="SAM" id="Phobius"/>
    </source>
</evidence>
<feature type="compositionally biased region" description="Polar residues" evidence="5">
    <location>
        <begin position="1"/>
        <end position="11"/>
    </location>
</feature>
<dbReference type="EMBL" id="JACBYR010000002">
    <property type="protein sequence ID" value="NYE85286.1"/>
    <property type="molecule type" value="Genomic_DNA"/>
</dbReference>
<name>A0A7Y9IY71_9BURK</name>
<feature type="transmembrane region" description="Helical" evidence="6">
    <location>
        <begin position="151"/>
        <end position="170"/>
    </location>
</feature>
<protein>
    <submittedName>
        <fullName evidence="7">Amino acid transporter</fullName>
    </submittedName>
</protein>
<comment type="subcellular location">
    <subcellularLocation>
        <location evidence="1">Membrane</location>
        <topology evidence="1">Multi-pass membrane protein</topology>
    </subcellularLocation>
</comment>
<evidence type="ECO:0000256" key="3">
    <source>
        <dbReference type="ARBA" id="ARBA00022989"/>
    </source>
</evidence>
<dbReference type="Gene3D" id="1.20.1740.10">
    <property type="entry name" value="Amino acid/polyamine transporter I"/>
    <property type="match status" value="1"/>
</dbReference>
<evidence type="ECO:0000256" key="4">
    <source>
        <dbReference type="ARBA" id="ARBA00023136"/>
    </source>
</evidence>
<gene>
    <name evidence="7" type="ORF">FHW18_004593</name>
</gene>
<dbReference type="GO" id="GO:0016020">
    <property type="term" value="C:membrane"/>
    <property type="evidence" value="ECO:0007669"/>
    <property type="project" value="UniProtKB-SubCell"/>
</dbReference>
<accession>A0A7Y9IY71</accession>
<reference evidence="7 8" key="1">
    <citation type="submission" date="2020-07" db="EMBL/GenBank/DDBJ databases">
        <title>Genomic Encyclopedia of Type Strains, Phase IV (KMG-V): Genome sequencing to study the core and pangenomes of soil and plant-associated prokaryotes.</title>
        <authorList>
            <person name="Whitman W."/>
        </authorList>
    </citation>
    <scope>NUCLEOTIDE SEQUENCE [LARGE SCALE GENOMIC DNA]</scope>
    <source>
        <strain evidence="7 8">SAS40</strain>
    </source>
</reference>
<dbReference type="Pfam" id="PF13520">
    <property type="entry name" value="AA_permease_2"/>
    <property type="match status" value="1"/>
</dbReference>
<dbReference type="InterPro" id="IPR002293">
    <property type="entry name" value="AA/rel_permease1"/>
</dbReference>
<keyword evidence="3 6" id="KW-1133">Transmembrane helix</keyword>
<evidence type="ECO:0000313" key="8">
    <source>
        <dbReference type="Proteomes" id="UP000542125"/>
    </source>
</evidence>
<feature type="transmembrane region" description="Helical" evidence="6">
    <location>
        <begin position="221"/>
        <end position="243"/>
    </location>
</feature>
<dbReference type="Proteomes" id="UP000542125">
    <property type="component" value="Unassembled WGS sequence"/>
</dbReference>
<evidence type="ECO:0000256" key="2">
    <source>
        <dbReference type="ARBA" id="ARBA00022692"/>
    </source>
</evidence>
<dbReference type="AlphaFoldDB" id="A0A7Y9IY71"/>
<feature type="transmembrane region" description="Helical" evidence="6">
    <location>
        <begin position="383"/>
        <end position="403"/>
    </location>
</feature>
<dbReference type="GO" id="GO:0015179">
    <property type="term" value="F:L-amino acid transmembrane transporter activity"/>
    <property type="evidence" value="ECO:0007669"/>
    <property type="project" value="TreeGrafter"/>
</dbReference>
<feature type="region of interest" description="Disordered" evidence="5">
    <location>
        <begin position="1"/>
        <end position="32"/>
    </location>
</feature>
<dbReference type="PANTHER" id="PTHR11785">
    <property type="entry name" value="AMINO ACID TRANSPORTER"/>
    <property type="match status" value="1"/>
</dbReference>
<evidence type="ECO:0000256" key="1">
    <source>
        <dbReference type="ARBA" id="ARBA00004141"/>
    </source>
</evidence>
<comment type="caution">
    <text evidence="7">The sequence shown here is derived from an EMBL/GenBank/DDBJ whole genome shotgun (WGS) entry which is preliminary data.</text>
</comment>
<evidence type="ECO:0000256" key="5">
    <source>
        <dbReference type="SAM" id="MobiDB-lite"/>
    </source>
</evidence>
<keyword evidence="8" id="KW-1185">Reference proteome</keyword>
<sequence>MRPATSETSGSVLPASGALPPGTGSATAANQPRPQLSTLDTIALVVGLVIGAGIFSAPALVAGNAATPGHMLMAWVFGGLLSLVGAMCYAELATAHPHAGGDYHYLRLAFGDKVSFLFAWARLTIIPTGSIALLGYVFGDYASQVVSIGPYSSAVYAAVMVVVLTAINIVGLKSGKWTQNLLTLLEVGGVVLIIVAGLLLSPAEAPAAPATTSTAPAVTQWGLVLIFVMLTYGGWNEAAYVSAEVIGPRRTLPLALFWSLCIVTALYLLVNLAYLNGLGMSGMAGSSAVAADTMRALVGPQGAGWISTLIAISALTSANATILTGARTNYAFGRDTPMFRALGVWNTGKGAPVNALLAQGAIALGLVLLGAVTRSGFATMVEYTAPVFWLFFVLTGIALFVLRRRMPDLPRRFKVPLYPLTPLVFCASSGYLLYASLVHTGIGALVGLGVLASGAVLLLFRGPSSTTADADHGA</sequence>
<feature type="transmembrane region" description="Helical" evidence="6">
    <location>
        <begin position="351"/>
        <end position="371"/>
    </location>
</feature>
<feature type="transmembrane region" description="Helical" evidence="6">
    <location>
        <begin position="72"/>
        <end position="93"/>
    </location>
</feature>
<feature type="transmembrane region" description="Helical" evidence="6">
    <location>
        <begin position="42"/>
        <end position="66"/>
    </location>
</feature>
<keyword evidence="4 6" id="KW-0472">Membrane</keyword>